<dbReference type="PATRIC" id="fig|1710894.3.peg.1861"/>
<protein>
    <submittedName>
        <fullName evidence="3">SAM-dependent methyltransferase</fullName>
    </submittedName>
</protein>
<proteinExistence type="predicted"/>
<dbReference type="GO" id="GO:0032259">
    <property type="term" value="P:methylation"/>
    <property type="evidence" value="ECO:0007669"/>
    <property type="project" value="UniProtKB-KW"/>
</dbReference>
<reference evidence="3 4" key="1">
    <citation type="submission" date="2015-09" db="EMBL/GenBank/DDBJ databases">
        <title>Whole genome shotgun sequence assembly of Aphanizomenon flos-aquae UKL13.</title>
        <authorList>
            <person name="Driscoll C."/>
        </authorList>
    </citation>
    <scope>NUCLEOTIDE SEQUENCE [LARGE SCALE GENOMIC DNA]</scope>
    <source>
        <strain evidence="3">MDT13</strain>
    </source>
</reference>
<evidence type="ECO:0000259" key="2">
    <source>
        <dbReference type="Pfam" id="PF08241"/>
    </source>
</evidence>
<organism evidence="3 4">
    <name type="scientific">Aphanizomenon flos-aquae LD13</name>
    <dbReference type="NCBI Taxonomy" id="1710894"/>
    <lineage>
        <taxon>Bacteria</taxon>
        <taxon>Bacillati</taxon>
        <taxon>Cyanobacteriota</taxon>
        <taxon>Cyanophyceae</taxon>
        <taxon>Nostocales</taxon>
        <taxon>Aphanizomenonaceae</taxon>
        <taxon>Aphanizomenon</taxon>
    </lineage>
</organism>
<sequence length="279" mass="31168">MSNSNIYLPYFDKLLEQFRQGDSETIQAFGRHVHWGYWENPKTADGSVSDFVAAAENLCQRVCDAAAIKDGGKLLDVGCGFGGTIASLDKRLTNTILVGLNIDERQLIRARSEVKASNSNQIEFIQGDACQLPFEDACFDVVLAVECIFHFPGRERFFQEAKRVLKPGGRLALSDFVPIPLAYHLMNLVGQVIKSPVGQTYGKVDSRFTLNDYRKLAKETGFAILEEEDITVKTLPTYPIVKRIFEQMGGETDRKSTAEVELISNLGLLRYLILSFQSV</sequence>
<dbReference type="Proteomes" id="UP000092382">
    <property type="component" value="Unassembled WGS sequence"/>
</dbReference>
<dbReference type="InterPro" id="IPR050447">
    <property type="entry name" value="Erg6_SMT_methyltransf"/>
</dbReference>
<comment type="caution">
    <text evidence="3">The sequence shown here is derived from an EMBL/GenBank/DDBJ whole genome shotgun (WGS) entry which is preliminary data.</text>
</comment>
<keyword evidence="1 3" id="KW-0808">Transferase</keyword>
<dbReference type="GO" id="GO:0008757">
    <property type="term" value="F:S-adenosylmethionine-dependent methyltransferase activity"/>
    <property type="evidence" value="ECO:0007669"/>
    <property type="project" value="InterPro"/>
</dbReference>
<accession>A0A1B7VMY6</accession>
<dbReference type="AlphaFoldDB" id="A0A1B7VMY6"/>
<dbReference type="Gene3D" id="3.40.50.150">
    <property type="entry name" value="Vaccinia Virus protein VP39"/>
    <property type="match status" value="1"/>
</dbReference>
<name>A0A1B7VMY6_APHFL</name>
<gene>
    <name evidence="3" type="ORF">AN481_16350</name>
</gene>
<evidence type="ECO:0000256" key="1">
    <source>
        <dbReference type="ARBA" id="ARBA00022679"/>
    </source>
</evidence>
<dbReference type="PANTHER" id="PTHR44068">
    <property type="entry name" value="ZGC:194242"/>
    <property type="match status" value="1"/>
</dbReference>
<dbReference type="SUPFAM" id="SSF53335">
    <property type="entry name" value="S-adenosyl-L-methionine-dependent methyltransferases"/>
    <property type="match status" value="1"/>
</dbReference>
<feature type="domain" description="Methyltransferase type 11" evidence="2">
    <location>
        <begin position="75"/>
        <end position="172"/>
    </location>
</feature>
<dbReference type="STRING" id="1803587.GCA_001593825_02013"/>
<dbReference type="InterPro" id="IPR013216">
    <property type="entry name" value="Methyltransf_11"/>
</dbReference>
<dbReference type="CDD" id="cd02440">
    <property type="entry name" value="AdoMet_MTases"/>
    <property type="match status" value="1"/>
</dbReference>
<keyword evidence="3" id="KW-0489">Methyltransferase</keyword>
<dbReference type="InterPro" id="IPR029063">
    <property type="entry name" value="SAM-dependent_MTases_sf"/>
</dbReference>
<dbReference type="PANTHER" id="PTHR44068:SF11">
    <property type="entry name" value="GERANYL DIPHOSPHATE 2-C-METHYLTRANSFERASE"/>
    <property type="match status" value="1"/>
</dbReference>
<dbReference type="Pfam" id="PF08241">
    <property type="entry name" value="Methyltransf_11"/>
    <property type="match status" value="1"/>
</dbReference>
<evidence type="ECO:0000313" key="4">
    <source>
        <dbReference type="Proteomes" id="UP000092382"/>
    </source>
</evidence>
<evidence type="ECO:0000313" key="3">
    <source>
        <dbReference type="EMBL" id="OBQ21476.1"/>
    </source>
</evidence>
<dbReference type="EMBL" id="LJOY01000068">
    <property type="protein sequence ID" value="OBQ21476.1"/>
    <property type="molecule type" value="Genomic_DNA"/>
</dbReference>